<evidence type="ECO:0000256" key="2">
    <source>
        <dbReference type="ARBA" id="ARBA00012588"/>
    </source>
</evidence>
<sequence>MSNPSIKSNPKIIISNSKVNDVDVVTVPLPVEIDNTEKKLNILHVGAEVTPFSNVGGLSAVIGYLSKALANRGHDVRIFMPRFGFIDEKKYKLEVVYKGLKVPTGYTKDENFPPYLVCNVKKYVTEDNVTVYFLENMEYYEKRS</sequence>
<evidence type="ECO:0000256" key="1">
    <source>
        <dbReference type="ARBA" id="ARBA00001478"/>
    </source>
</evidence>
<feature type="domain" description="Starch synthase catalytic" evidence="5">
    <location>
        <begin position="41"/>
        <end position="142"/>
    </location>
</feature>
<evidence type="ECO:0000313" key="7">
    <source>
        <dbReference type="Proteomes" id="UP000230683"/>
    </source>
</evidence>
<organism evidence="6 7">
    <name type="scientific">candidate division WWE3 bacterium CG_4_9_14_3_um_filter_34_6</name>
    <dbReference type="NCBI Taxonomy" id="1975079"/>
    <lineage>
        <taxon>Bacteria</taxon>
        <taxon>Katanobacteria</taxon>
    </lineage>
</organism>
<feature type="non-terminal residue" evidence="6">
    <location>
        <position position="144"/>
    </location>
</feature>
<proteinExistence type="predicted"/>
<gene>
    <name evidence="6" type="ORF">CO178_02485</name>
</gene>
<evidence type="ECO:0000259" key="5">
    <source>
        <dbReference type="Pfam" id="PF08323"/>
    </source>
</evidence>
<dbReference type="InterPro" id="IPR013534">
    <property type="entry name" value="Starch_synth_cat_dom"/>
</dbReference>
<dbReference type="SUPFAM" id="SSF53756">
    <property type="entry name" value="UDP-Glycosyltransferase/glycogen phosphorylase"/>
    <property type="match status" value="1"/>
</dbReference>
<name>A0A2M7X268_UNCKA</name>
<keyword evidence="3" id="KW-0328">Glycosyltransferase</keyword>
<dbReference type="AlphaFoldDB" id="A0A2M7X268"/>
<evidence type="ECO:0000256" key="4">
    <source>
        <dbReference type="ARBA" id="ARBA00022679"/>
    </source>
</evidence>
<dbReference type="Pfam" id="PF08323">
    <property type="entry name" value="Glyco_transf_5"/>
    <property type="match status" value="1"/>
</dbReference>
<accession>A0A2M7X268</accession>
<dbReference type="Proteomes" id="UP000230683">
    <property type="component" value="Unassembled WGS sequence"/>
</dbReference>
<dbReference type="PANTHER" id="PTHR45825:SF11">
    <property type="entry name" value="ALPHA AMYLASE DOMAIN-CONTAINING PROTEIN"/>
    <property type="match status" value="1"/>
</dbReference>
<dbReference type="EC" id="2.4.1.21" evidence="2"/>
<evidence type="ECO:0000256" key="3">
    <source>
        <dbReference type="ARBA" id="ARBA00022676"/>
    </source>
</evidence>
<dbReference type="PANTHER" id="PTHR45825">
    <property type="entry name" value="GRANULE-BOUND STARCH SYNTHASE 1, CHLOROPLASTIC/AMYLOPLASTIC"/>
    <property type="match status" value="1"/>
</dbReference>
<reference evidence="7" key="1">
    <citation type="submission" date="2017-09" db="EMBL/GenBank/DDBJ databases">
        <title>Depth-based differentiation of microbial function through sediment-hosted aquifers and enrichment of novel symbionts in the deep terrestrial subsurface.</title>
        <authorList>
            <person name="Probst A.J."/>
            <person name="Ladd B."/>
            <person name="Jarett J.K."/>
            <person name="Geller-Mcgrath D.E."/>
            <person name="Sieber C.M.K."/>
            <person name="Emerson J.B."/>
            <person name="Anantharaman K."/>
            <person name="Thomas B.C."/>
            <person name="Malmstrom R."/>
            <person name="Stieglmeier M."/>
            <person name="Klingl A."/>
            <person name="Woyke T."/>
            <person name="Ryan C.M."/>
            <person name="Banfield J.F."/>
        </authorList>
    </citation>
    <scope>NUCLEOTIDE SEQUENCE [LARGE SCALE GENOMIC DNA]</scope>
</reference>
<dbReference type="GO" id="GO:0009011">
    <property type="term" value="F:alpha-1,4-glucan glucosyltransferase (ADP-glucose donor) activity"/>
    <property type="evidence" value="ECO:0007669"/>
    <property type="project" value="UniProtKB-EC"/>
</dbReference>
<protein>
    <recommendedName>
        <fullName evidence="2">starch synthase</fullName>
        <ecNumber evidence="2">2.4.1.21</ecNumber>
    </recommendedName>
</protein>
<dbReference type="EMBL" id="PFWY01000108">
    <property type="protein sequence ID" value="PJA40263.1"/>
    <property type="molecule type" value="Genomic_DNA"/>
</dbReference>
<keyword evidence="4" id="KW-0808">Transferase</keyword>
<comment type="caution">
    <text evidence="6">The sequence shown here is derived from an EMBL/GenBank/DDBJ whole genome shotgun (WGS) entry which is preliminary data.</text>
</comment>
<evidence type="ECO:0000313" key="6">
    <source>
        <dbReference type="EMBL" id="PJA40263.1"/>
    </source>
</evidence>
<dbReference type="Gene3D" id="3.40.50.2000">
    <property type="entry name" value="Glycogen Phosphorylase B"/>
    <property type="match status" value="1"/>
</dbReference>
<comment type="catalytic activity">
    <reaction evidence="1">
        <text>[(1-&gt;4)-alpha-D-glucosyl](n) + ADP-alpha-D-glucose = [(1-&gt;4)-alpha-D-glucosyl](n+1) + ADP + H(+)</text>
        <dbReference type="Rhea" id="RHEA:18189"/>
        <dbReference type="Rhea" id="RHEA-COMP:9584"/>
        <dbReference type="Rhea" id="RHEA-COMP:9587"/>
        <dbReference type="ChEBI" id="CHEBI:15378"/>
        <dbReference type="ChEBI" id="CHEBI:15444"/>
        <dbReference type="ChEBI" id="CHEBI:57498"/>
        <dbReference type="ChEBI" id="CHEBI:456216"/>
        <dbReference type="EC" id="2.4.1.21"/>
    </reaction>
</comment>